<reference evidence="5" key="3">
    <citation type="journal article" date="2019" name="J. ISSAAS">
        <title>Genomics, evolutionary history and diagnostics of the Alternaria alternata species group including apple and Asian pear pathotypes.</title>
        <authorList>
            <person name="Armitage A.D."/>
            <person name="Cockerton H.M."/>
            <person name="Sreenivasaprasad S."/>
            <person name="Woodhall J."/>
            <person name="Lane C."/>
            <person name="Harrison R.J."/>
            <person name="Clarkson J.P."/>
        </authorList>
    </citation>
    <scope>NUCLEOTIDE SEQUENCE</scope>
    <source>
        <strain evidence="5">FERA 1177</strain>
    </source>
</reference>
<evidence type="ECO:0000256" key="1">
    <source>
        <dbReference type="ARBA" id="ARBA00006484"/>
    </source>
</evidence>
<dbReference type="GeneID" id="29111623"/>
<dbReference type="Proteomes" id="UP000291422">
    <property type="component" value="Unassembled WGS sequence"/>
</dbReference>
<dbReference type="KEGG" id="aalt:CC77DRAFT_1025219"/>
<dbReference type="EMBL" id="PDXD01000036">
    <property type="protein sequence ID" value="RYN70954.1"/>
    <property type="molecule type" value="Genomic_DNA"/>
</dbReference>
<evidence type="ECO:0000313" key="4">
    <source>
        <dbReference type="EMBL" id="OAG15146.1"/>
    </source>
</evidence>
<protein>
    <submittedName>
        <fullName evidence="4">NAD(P)-binding protein</fullName>
    </submittedName>
</protein>
<name>A0A177D6H1_ALTAL</name>
<dbReference type="InterPro" id="IPR002347">
    <property type="entry name" value="SDR_fam"/>
</dbReference>
<dbReference type="STRING" id="5599.A0A177D6H1"/>
<dbReference type="FunFam" id="3.40.50.720:FF:000084">
    <property type="entry name" value="Short-chain dehydrogenase reductase"/>
    <property type="match status" value="1"/>
</dbReference>
<proteinExistence type="inferred from homology"/>
<sequence length="564" mass="60019">MDSTTTLQELRYDAQVIVITGAGNGLGRAYAHFFASRGATVIVNDVGVLTTPTGGFKKAADVVVDEIRKLGGKALANYDSVENGHNIIDATLRAFDRVDVLINNAGIARVQSLESTTQADWEAVMNVNLNGSFKCARAVWPHMIRQRYGRIINTSSIAGLFGVSHQAGYSTTKAAQIGMSQTLANEGFKLNVLVNTIAPLAASKMLEPFLPPNLLEALQMDLIVPLVAVLVHSTNVEVTGALFEAGGGHFAQIRPAVNNVARTSPPSVGVRPFGSKTDQANLQGKVAIVVNGATGTGRQCCLHYASLGVKVVVHDLLDPIPVVGEIERLGGCAIGVQSSLLDGQSIVKAALDAYGCVDILINDATLSDDLGSVPGSDPMADTNLNSALKHVQCLKDIAKVLWPQFHAQKSGKIVTITHPSDVLPRLDQLSHTMARWALLGLSRSLACEGAENNIRVGVVIPNAVRSPHTNGDILACITRILSCDTDGSHSKNCAQVYEINETGACKTVWQRSSGFQFPLGSRATPEALLKMWEQVVCFDDNRTDCPVDHGDGSAKIMAHISSQH</sequence>
<dbReference type="InterPro" id="IPR036291">
    <property type="entry name" value="NAD(P)-bd_dom_sf"/>
</dbReference>
<keyword evidence="3" id="KW-0560">Oxidoreductase</keyword>
<dbReference type="RefSeq" id="XP_018380567.1">
    <property type="nucleotide sequence ID" value="XM_018526029.1"/>
</dbReference>
<evidence type="ECO:0000313" key="6">
    <source>
        <dbReference type="Proteomes" id="UP000077248"/>
    </source>
</evidence>
<dbReference type="VEuPathDB" id="FungiDB:CC77DRAFT_1025219"/>
<dbReference type="Pfam" id="PF00106">
    <property type="entry name" value="adh_short"/>
    <property type="match status" value="2"/>
</dbReference>
<evidence type="ECO:0000313" key="7">
    <source>
        <dbReference type="Proteomes" id="UP000291422"/>
    </source>
</evidence>
<dbReference type="PANTHER" id="PTHR45024">
    <property type="entry name" value="DEHYDROGENASES, SHORT CHAIN"/>
    <property type="match status" value="1"/>
</dbReference>
<dbReference type="EMBL" id="KV441495">
    <property type="protein sequence ID" value="OAG15146.1"/>
    <property type="molecule type" value="Genomic_DNA"/>
</dbReference>
<evidence type="ECO:0000313" key="5">
    <source>
        <dbReference type="EMBL" id="RYN70954.1"/>
    </source>
</evidence>
<dbReference type="GO" id="GO:0016491">
    <property type="term" value="F:oxidoreductase activity"/>
    <property type="evidence" value="ECO:0007669"/>
    <property type="project" value="UniProtKB-KW"/>
</dbReference>
<evidence type="ECO:0000256" key="3">
    <source>
        <dbReference type="ARBA" id="ARBA00023002"/>
    </source>
</evidence>
<keyword evidence="2" id="KW-0521">NADP</keyword>
<dbReference type="InterPro" id="IPR051687">
    <property type="entry name" value="Peroxisomal_Beta-Oxidation"/>
</dbReference>
<dbReference type="PRINTS" id="PR00080">
    <property type="entry name" value="SDRFAMILY"/>
</dbReference>
<organism evidence="4 6">
    <name type="scientific">Alternaria alternata</name>
    <name type="common">Alternaria rot fungus</name>
    <name type="synonym">Torula alternata</name>
    <dbReference type="NCBI Taxonomy" id="5599"/>
    <lineage>
        <taxon>Eukaryota</taxon>
        <taxon>Fungi</taxon>
        <taxon>Dikarya</taxon>
        <taxon>Ascomycota</taxon>
        <taxon>Pezizomycotina</taxon>
        <taxon>Dothideomycetes</taxon>
        <taxon>Pleosporomycetidae</taxon>
        <taxon>Pleosporales</taxon>
        <taxon>Pleosporineae</taxon>
        <taxon>Pleosporaceae</taxon>
        <taxon>Alternaria</taxon>
        <taxon>Alternaria sect. Alternaria</taxon>
        <taxon>Alternaria alternata complex</taxon>
    </lineage>
</organism>
<dbReference type="AlphaFoldDB" id="A0A177D6H1"/>
<reference evidence="4 6" key="1">
    <citation type="submission" date="2016-05" db="EMBL/GenBank/DDBJ databases">
        <title>Comparative analysis of secretome profiles of manganese(II)-oxidizing ascomycete fungi.</title>
        <authorList>
            <consortium name="DOE Joint Genome Institute"/>
            <person name="Zeiner C.A."/>
            <person name="Purvine S.O."/>
            <person name="Zink E.M."/>
            <person name="Wu S."/>
            <person name="Pasa-Tolic L."/>
            <person name="Chaput D.L."/>
            <person name="Haridas S."/>
            <person name="Grigoriev I.V."/>
            <person name="Santelli C.M."/>
            <person name="Hansel C.M."/>
        </authorList>
    </citation>
    <scope>NUCLEOTIDE SEQUENCE [LARGE SCALE GENOMIC DNA]</scope>
    <source>
        <strain evidence="4 6">SRC1lrK2f</strain>
    </source>
</reference>
<reference evidence="7" key="2">
    <citation type="journal article" date="2019" name="bioRxiv">
        <title>Genomics, evolutionary history and diagnostics of the Alternaria alternata species group including apple and Asian pear pathotypes.</title>
        <authorList>
            <person name="Armitage A.D."/>
            <person name="Cockerton H.M."/>
            <person name="Sreenivasaprasad S."/>
            <person name="Woodhall J.W."/>
            <person name="Lane C.R."/>
            <person name="Harrison R.J."/>
            <person name="Clarkson J.P."/>
        </authorList>
    </citation>
    <scope>NUCLEOTIDE SEQUENCE [LARGE SCALE GENOMIC DNA]</scope>
    <source>
        <strain evidence="7">FERA 1177</strain>
    </source>
</reference>
<dbReference type="SUPFAM" id="SSF51735">
    <property type="entry name" value="NAD(P)-binding Rossmann-fold domains"/>
    <property type="match status" value="2"/>
</dbReference>
<dbReference type="PRINTS" id="PR00081">
    <property type="entry name" value="GDHRDH"/>
</dbReference>
<comment type="similarity">
    <text evidence="1">Belongs to the short-chain dehydrogenases/reductases (SDR) family.</text>
</comment>
<dbReference type="PANTHER" id="PTHR45024:SF2">
    <property type="entry name" value="SCP2 DOMAIN-CONTAINING PROTEIN"/>
    <property type="match status" value="1"/>
</dbReference>
<keyword evidence="6" id="KW-1185">Reference proteome</keyword>
<evidence type="ECO:0000256" key="2">
    <source>
        <dbReference type="ARBA" id="ARBA00022857"/>
    </source>
</evidence>
<accession>A0A177D6H1</accession>
<dbReference type="Proteomes" id="UP000077248">
    <property type="component" value="Unassembled WGS sequence"/>
</dbReference>
<gene>
    <name evidence="5" type="ORF">AA0117_g10056</name>
    <name evidence="4" type="ORF">CC77DRAFT_1025219</name>
</gene>
<dbReference type="Gene3D" id="1.10.287.4290">
    <property type="match status" value="1"/>
</dbReference>
<dbReference type="OMA" id="VWCKKED"/>
<dbReference type="Gene3D" id="3.40.50.720">
    <property type="entry name" value="NAD(P)-binding Rossmann-like Domain"/>
    <property type="match status" value="2"/>
</dbReference>